<dbReference type="PANTHER" id="PTHR47197:SF3">
    <property type="entry name" value="DIHYDRO-HEME D1 DEHYDROGENASE"/>
    <property type="match status" value="1"/>
</dbReference>
<dbReference type="InterPro" id="IPR015943">
    <property type="entry name" value="WD40/YVTN_repeat-like_dom_sf"/>
</dbReference>
<dbReference type="SUPFAM" id="SSF50969">
    <property type="entry name" value="YVTN repeat-like/Quinoprotein amine dehydrogenase"/>
    <property type="match status" value="1"/>
</dbReference>
<feature type="compositionally biased region" description="Basic residues" evidence="1">
    <location>
        <begin position="1"/>
        <end position="19"/>
    </location>
</feature>
<proteinExistence type="predicted"/>
<dbReference type="InterPro" id="IPR049052">
    <property type="entry name" value="nSTAND1"/>
</dbReference>
<dbReference type="InterPro" id="IPR027417">
    <property type="entry name" value="P-loop_NTPase"/>
</dbReference>
<feature type="compositionally biased region" description="Gly residues" evidence="1">
    <location>
        <begin position="1279"/>
        <end position="1306"/>
    </location>
</feature>
<dbReference type="EMBL" id="WTFF01000215">
    <property type="protein sequence ID" value="MBW5485064.1"/>
    <property type="molecule type" value="Genomic_DNA"/>
</dbReference>
<accession>A0ABS6ZC98</accession>
<evidence type="ECO:0000256" key="1">
    <source>
        <dbReference type="SAM" id="MobiDB-lite"/>
    </source>
</evidence>
<keyword evidence="2" id="KW-1133">Transmembrane helix</keyword>
<dbReference type="InterPro" id="IPR043504">
    <property type="entry name" value="Peptidase_S1_PA_chymotrypsin"/>
</dbReference>
<dbReference type="Proteomes" id="UP000812013">
    <property type="component" value="Unassembled WGS sequence"/>
</dbReference>
<dbReference type="SUPFAM" id="SSF50494">
    <property type="entry name" value="Trypsin-like serine proteases"/>
    <property type="match status" value="1"/>
</dbReference>
<gene>
    <name evidence="4" type="ORF">GPJ59_25090</name>
</gene>
<dbReference type="SUPFAM" id="SSF52540">
    <property type="entry name" value="P-loop containing nucleoside triphosphate hydrolases"/>
    <property type="match status" value="1"/>
</dbReference>
<dbReference type="InterPro" id="IPR051200">
    <property type="entry name" value="Host-pathogen_enzymatic-act"/>
</dbReference>
<dbReference type="InterPro" id="IPR011044">
    <property type="entry name" value="Quino_amine_DH_bsu"/>
</dbReference>
<protein>
    <recommendedName>
        <fullName evidence="3">Novel STAND NTPase 1 domain-containing protein</fullName>
    </recommendedName>
</protein>
<feature type="region of interest" description="Disordered" evidence="1">
    <location>
        <begin position="1"/>
        <end position="75"/>
    </location>
</feature>
<keyword evidence="5" id="KW-1185">Reference proteome</keyword>
<comment type="caution">
    <text evidence="4">The sequence shown here is derived from an EMBL/GenBank/DDBJ whole genome shotgun (WGS) entry which is preliminary data.</text>
</comment>
<dbReference type="Gene3D" id="2.130.10.10">
    <property type="entry name" value="YVTN repeat-like/Quinoprotein amine dehydrogenase"/>
    <property type="match status" value="2"/>
</dbReference>
<evidence type="ECO:0000256" key="2">
    <source>
        <dbReference type="SAM" id="Phobius"/>
    </source>
</evidence>
<feature type="region of interest" description="Disordered" evidence="1">
    <location>
        <begin position="1279"/>
        <end position="1310"/>
    </location>
</feature>
<dbReference type="SUPFAM" id="SSF69322">
    <property type="entry name" value="Tricorn protease domain 2"/>
    <property type="match status" value="1"/>
</dbReference>
<evidence type="ECO:0000313" key="4">
    <source>
        <dbReference type="EMBL" id="MBW5485064.1"/>
    </source>
</evidence>
<keyword evidence="2" id="KW-0812">Transmembrane</keyword>
<evidence type="ECO:0000313" key="5">
    <source>
        <dbReference type="Proteomes" id="UP000812013"/>
    </source>
</evidence>
<keyword evidence="2" id="KW-0472">Membrane</keyword>
<reference evidence="4 5" key="1">
    <citation type="submission" date="2019-12" db="EMBL/GenBank/DDBJ databases">
        <title>Genome sequence of Streptomyces bambusae.</title>
        <authorList>
            <person name="Bansal K."/>
            <person name="Choksket S."/>
            <person name="Korpole S."/>
            <person name="Patil P.B."/>
        </authorList>
    </citation>
    <scope>NUCLEOTIDE SEQUENCE [LARGE SCALE GENOMIC DNA]</scope>
    <source>
        <strain evidence="4 5">SK60</strain>
    </source>
</reference>
<dbReference type="Pfam" id="PF20703">
    <property type="entry name" value="nSTAND1"/>
    <property type="match status" value="1"/>
</dbReference>
<feature type="domain" description="Novel STAND NTPase 1" evidence="3">
    <location>
        <begin position="304"/>
        <end position="695"/>
    </location>
</feature>
<feature type="compositionally biased region" description="Gly residues" evidence="1">
    <location>
        <begin position="63"/>
        <end position="72"/>
    </location>
</feature>
<organism evidence="4 5">
    <name type="scientific">Streptomyces bambusae</name>
    <dbReference type="NCBI Taxonomy" id="1550616"/>
    <lineage>
        <taxon>Bacteria</taxon>
        <taxon>Bacillati</taxon>
        <taxon>Actinomycetota</taxon>
        <taxon>Actinomycetes</taxon>
        <taxon>Kitasatosporales</taxon>
        <taxon>Streptomycetaceae</taxon>
        <taxon>Streptomyces</taxon>
    </lineage>
</organism>
<sequence length="1514" mass="161074">MRPRRDQRRVRAVPVRRGRRGDQQYGRPGPLRRLAHLEPTRRRGTGPAGRDRTGRRRTRTGRTGPGQTCGGRCGDRVVSTPAGRAGEGAGPKALDAALLRIRDGRGRTVGLGFLVSPGIALTCAHVVSAALGTPYDAAPAAGARIQVDLPLVPGAGVSASIESWVPPRQGDDGPAAGDVAVLRLSTPLPGARPLRLVEIAREDVWAHPVRAFGFPAGRPNGVWHAAVLRARQTSGWVQADLTGQGYAVSRGFSGSPVWDDRLAGVVGMMVQAESGQPPVSYLIPTDGLLAAWPGLRELALPPSPFRSLQAFQEADADVFHGRGPESDALAAALGSERWVTVVGPSGSGKSSLALAGVVPRRRAAGDAVAVLRPSAGTSPLTALAAALLPLLEPGLSGTERLARLPVLAGVLATGGLADIAAGLQGGPQGNTRLLVVVDQFEELFARADEAVEQLVGVLYDEVLPPSVRVLTTLRADFLEAALAHPRLGRTLSGSLRYLAPLGPEELREAVTAPVDAVPGVAYERHLVERILADAGGGPGALPLLGFTLDRLWQQQSEGLLTHQAYGDLGGVTGALSAYAEQVWAECVPAADAEAARRLFTRLIRVPIGSAAATRRTVPRRELPPDEWRIAQALTATRLLVAATDAEGTETVELAHEALISGWDRLADRATDDRSFLAWQETLRHDVRRWEAGGHAAELLPSVAVLTAARPWLDQRGAELTDTERDFLRRGRDHHRSRVRRRRGFLSGAAVVAVLALLFGGLFVYTSDLARDREAYASSRALAQVAQDDAVSDPVRSAMLAMAAYGTAPTDEARNQLLRQYLTHADAERLLSGLPGPIAQFDTSRDGQVVIARSTSGRAMLYTHAASGRVRSELLAPKHVITARVAPDGRRALFVADDGSGGWFEVHPDADRIAGPVHALPRLPQVQHFGDPSRGVALSGDGRKLVVTTKTHLAWWDLDTGTPGGSVPLPGEANGSLWFAPDHRTLLAGLWRDVNTDAGFRLVAFDLAGGAPREVVAEASDYQPSGDGSVAVVCRKEGDAAVHTRIRVADGAQEGAPYRTQGLCRQEAADETGRHVVLKDGTDLSLVDLEQQKVVSQAEAHAGTSSMAIRLVSGGGKRHVVAMSRESSWIAYTQIWPAPQTLDVGQQRLTLDGERTITVLGDGSSLQLRPADSRDDRLLAEAPRPQPYWYDKNGRMTLRRDGKLFADRDGKNTVSVRETGTLRPTARITAAMPPEDSAFAYAFHRDGKLVTTSGTLVQQWDPATGEELAHFDAKVFLPGGGSGSGSAGPGGGASGGGAGGGGAGGAGKQDTSAPSVRAVAYPVDDQVAVLVPGATEVRVVDLTSGRTVATVPVAEDTIGIQFDPSRRYFALLRSGGIIELWRRDPLRRELGPLAGVGDRTGTQYVASFLDGEGRYVVAAQSTIRIYRVGDRSYVDAYDFGRSDDTYGLSGGYEFMDLSADARTTVYISPKRSGGPLRLDPALWQRELCRIIGDRAFTADERRSLPVRVPDRQVCP</sequence>
<dbReference type="InterPro" id="IPR009003">
    <property type="entry name" value="Peptidase_S1_PA"/>
</dbReference>
<name>A0ABS6ZC98_9ACTN</name>
<dbReference type="Gene3D" id="2.40.10.10">
    <property type="entry name" value="Trypsin-like serine proteases"/>
    <property type="match status" value="2"/>
</dbReference>
<feature type="transmembrane region" description="Helical" evidence="2">
    <location>
        <begin position="744"/>
        <end position="764"/>
    </location>
</feature>
<evidence type="ECO:0000259" key="3">
    <source>
        <dbReference type="Pfam" id="PF20703"/>
    </source>
</evidence>
<dbReference type="PANTHER" id="PTHR47197">
    <property type="entry name" value="PROTEIN NIRF"/>
    <property type="match status" value="1"/>
</dbReference>